<evidence type="ECO:0000259" key="4">
    <source>
        <dbReference type="PROSITE" id="PS50883"/>
    </source>
</evidence>
<dbReference type="InterPro" id="IPR043128">
    <property type="entry name" value="Rev_trsase/Diguanyl_cyclase"/>
</dbReference>
<feature type="transmembrane region" description="Helical" evidence="1">
    <location>
        <begin position="12"/>
        <end position="36"/>
    </location>
</feature>
<evidence type="ECO:0000259" key="5">
    <source>
        <dbReference type="PROSITE" id="PS50887"/>
    </source>
</evidence>
<dbReference type="Gene3D" id="3.30.70.270">
    <property type="match status" value="1"/>
</dbReference>
<dbReference type="SMART" id="SM00091">
    <property type="entry name" value="PAS"/>
    <property type="match status" value="3"/>
</dbReference>
<dbReference type="InterPro" id="IPR035965">
    <property type="entry name" value="PAS-like_dom_sf"/>
</dbReference>
<dbReference type="RefSeq" id="WP_227179536.1">
    <property type="nucleotide sequence ID" value="NZ_JAJBZT010000003.1"/>
</dbReference>
<name>A0ABS8D4K1_9NEIS</name>
<feature type="domain" description="PAC" evidence="3">
    <location>
        <begin position="524"/>
        <end position="575"/>
    </location>
</feature>
<evidence type="ECO:0000256" key="1">
    <source>
        <dbReference type="SAM" id="Phobius"/>
    </source>
</evidence>
<keyword evidence="1" id="KW-0812">Transmembrane</keyword>
<dbReference type="PANTHER" id="PTHR44757:SF2">
    <property type="entry name" value="BIOFILM ARCHITECTURE MAINTENANCE PROTEIN MBAA"/>
    <property type="match status" value="1"/>
</dbReference>
<organism evidence="6 7">
    <name type="scientific">Leeia speluncae</name>
    <dbReference type="NCBI Taxonomy" id="2884804"/>
    <lineage>
        <taxon>Bacteria</taxon>
        <taxon>Pseudomonadati</taxon>
        <taxon>Pseudomonadota</taxon>
        <taxon>Betaproteobacteria</taxon>
        <taxon>Neisseriales</taxon>
        <taxon>Leeiaceae</taxon>
        <taxon>Leeia</taxon>
    </lineage>
</organism>
<dbReference type="NCBIfam" id="TIGR00254">
    <property type="entry name" value="GGDEF"/>
    <property type="match status" value="1"/>
</dbReference>
<feature type="domain" description="PAS" evidence="2">
    <location>
        <begin position="454"/>
        <end position="490"/>
    </location>
</feature>
<dbReference type="InterPro" id="IPR052155">
    <property type="entry name" value="Biofilm_reg_signaling"/>
</dbReference>
<comment type="caution">
    <text evidence="6">The sequence shown here is derived from an EMBL/GenBank/DDBJ whole genome shotgun (WGS) entry which is preliminary data.</text>
</comment>
<dbReference type="InterPro" id="IPR035919">
    <property type="entry name" value="EAL_sf"/>
</dbReference>
<dbReference type="SUPFAM" id="SSF141868">
    <property type="entry name" value="EAL domain-like"/>
    <property type="match status" value="1"/>
</dbReference>
<dbReference type="CDD" id="cd01948">
    <property type="entry name" value="EAL"/>
    <property type="match status" value="1"/>
</dbReference>
<dbReference type="CDD" id="cd01949">
    <property type="entry name" value="GGDEF"/>
    <property type="match status" value="1"/>
</dbReference>
<feature type="transmembrane region" description="Helical" evidence="1">
    <location>
        <begin position="282"/>
        <end position="304"/>
    </location>
</feature>
<dbReference type="InterPro" id="IPR000700">
    <property type="entry name" value="PAS-assoc_C"/>
</dbReference>
<dbReference type="InterPro" id="IPR000160">
    <property type="entry name" value="GGDEF_dom"/>
</dbReference>
<feature type="domain" description="PAS" evidence="2">
    <location>
        <begin position="328"/>
        <end position="373"/>
    </location>
</feature>
<feature type="domain" description="PAC" evidence="3">
    <location>
        <begin position="401"/>
        <end position="453"/>
    </location>
</feature>
<keyword evidence="1" id="KW-1133">Transmembrane helix</keyword>
<dbReference type="SMART" id="SM00086">
    <property type="entry name" value="PAC"/>
    <property type="match status" value="3"/>
</dbReference>
<dbReference type="InterPro" id="IPR001633">
    <property type="entry name" value="EAL_dom"/>
</dbReference>
<dbReference type="CDD" id="cd00130">
    <property type="entry name" value="PAS"/>
    <property type="match status" value="3"/>
</dbReference>
<dbReference type="CDD" id="cd12914">
    <property type="entry name" value="PDC1_DGC_like"/>
    <property type="match status" value="1"/>
</dbReference>
<dbReference type="CDD" id="cd12915">
    <property type="entry name" value="PDC2_DGC_like"/>
    <property type="match status" value="1"/>
</dbReference>
<feature type="domain" description="PAS" evidence="2">
    <location>
        <begin position="572"/>
        <end position="618"/>
    </location>
</feature>
<evidence type="ECO:0000313" key="6">
    <source>
        <dbReference type="EMBL" id="MCB6183096.1"/>
    </source>
</evidence>
<dbReference type="PROSITE" id="PS50113">
    <property type="entry name" value="PAC"/>
    <property type="match status" value="2"/>
</dbReference>
<dbReference type="PANTHER" id="PTHR44757">
    <property type="entry name" value="DIGUANYLATE CYCLASE DGCP"/>
    <property type="match status" value="1"/>
</dbReference>
<dbReference type="InterPro" id="IPR013656">
    <property type="entry name" value="PAS_4"/>
</dbReference>
<dbReference type="SUPFAM" id="SSF55073">
    <property type="entry name" value="Nucleotide cyclase"/>
    <property type="match status" value="1"/>
</dbReference>
<dbReference type="PROSITE" id="PS50112">
    <property type="entry name" value="PAS"/>
    <property type="match status" value="3"/>
</dbReference>
<dbReference type="Proteomes" id="UP001165395">
    <property type="component" value="Unassembled WGS sequence"/>
</dbReference>
<evidence type="ECO:0000259" key="3">
    <source>
        <dbReference type="PROSITE" id="PS50113"/>
    </source>
</evidence>
<proteinExistence type="predicted"/>
<sequence>MSDLKISHHRQHLSYALVALLFAGVTALVFFGLLAMRQREESLAFTNQKNMVRALEEHLSATLIKSDVILQQAVLEISPQLASNLERSIVDKRLSELLKLLPESQSLRVIGVTGHLIYDAEGKHSSISISDRSYFIRQKSDPNAGLIISKPIFARFTKNWVITLSRRMNDQKGNFIGLVQVALPAELFSSYYKTFDSGTDAIGLYDMDALMVARHPMPFNQMGKPLYQSPIGDAILTRKPEGQLTFISTVDGEKRLYSYKKVANFPFYIVIGQSVRHVFNGWYIYAAGAVAGLILLGIILMRLVMEWRRSYLHALEIAENLLHVSNTKDSHIQALLDGMPDLAWISDLDGRYLVVNQAFASFVGMSKQSIQGKLAKALLPSPVVAMLEMYDKSAIYQGKHYRTELLLKDNAGEMRSFQYVRVPVADANGALIGTAGIAHDITAIKQVEYQVREQQKVLQQFIDNSPDIICMLDMTGRFIFANQACERLLGAGLVGRSWSDLAIQEPILMQWEALQPTIAARQNYRTELQVTVKNEAKTYLMMAFPVLSPDGEVIAVGCIATDISERIEFEQRLKLLASVFENAHDAIVITDANTRILEVNPAFTLITGYDKADVIGKSPRILQSGRHDEHFYKEMWSSLSSTGFWNGEVWNRRKSGEVYPEVLTITSVAEACNDNNPKHYIAVFSDISVLKEQQKRLEHLANFDALTQLPNRVMLASRLESAMMQSISRGKMLAVCFLDLDGFKPVNDTFGHDTGDRLLIEMANRFRAELRDQDTVARLGGDEFVLLLTDLAALTDCEHTLDRILESIARPVWLQGRPLSVSASIGVALFPHDDVDGDTLLRHADLAMYQSKQAGRNRYTFFDSVLDRKERTKRTRLERIQSGLAQGEFILYYQPKIDMRTHEVVGLEALIRWNHPEWGMLLPGRFLPDVEGTELAIPLGEWVIETVLKQQELWLSHDMELPVSINISGEHLQQAEFLERLTKVMNRHSTVPGRLIEFEILETTALNDISRVSDIMTACQKALKVRFALDDFGTGYSSLTYFKRLPAETLKIDQSFVRDMLQDPEDLAIVQGLIGLTTAFQRNVVAEGVETLEHAAALLEMGCFLGQGYGFSKPMPADKVEKWVAEYHQDNRQPRVSSIPQLMS</sequence>
<dbReference type="EMBL" id="JAJBZT010000003">
    <property type="protein sequence ID" value="MCB6183096.1"/>
    <property type="molecule type" value="Genomic_DNA"/>
</dbReference>
<dbReference type="InterPro" id="IPR000014">
    <property type="entry name" value="PAS"/>
</dbReference>
<dbReference type="InterPro" id="IPR001610">
    <property type="entry name" value="PAC"/>
</dbReference>
<accession>A0ABS8D4K1</accession>
<dbReference type="Gene3D" id="3.30.450.20">
    <property type="entry name" value="PAS domain"/>
    <property type="match status" value="5"/>
</dbReference>
<dbReference type="SMART" id="SM00267">
    <property type="entry name" value="GGDEF"/>
    <property type="match status" value="1"/>
</dbReference>
<keyword evidence="1" id="KW-0472">Membrane</keyword>
<keyword evidence="7" id="KW-1185">Reference proteome</keyword>
<evidence type="ECO:0000313" key="7">
    <source>
        <dbReference type="Proteomes" id="UP001165395"/>
    </source>
</evidence>
<dbReference type="Gene3D" id="3.20.20.450">
    <property type="entry name" value="EAL domain"/>
    <property type="match status" value="1"/>
</dbReference>
<dbReference type="PROSITE" id="PS50883">
    <property type="entry name" value="EAL"/>
    <property type="match status" value="1"/>
</dbReference>
<dbReference type="Pfam" id="PF08448">
    <property type="entry name" value="PAS_4"/>
    <property type="match status" value="2"/>
</dbReference>
<evidence type="ECO:0000259" key="2">
    <source>
        <dbReference type="PROSITE" id="PS50112"/>
    </source>
</evidence>
<gene>
    <name evidence="6" type="ORF">LIN78_05975</name>
</gene>
<dbReference type="SMART" id="SM00052">
    <property type="entry name" value="EAL"/>
    <property type="match status" value="1"/>
</dbReference>
<dbReference type="InterPro" id="IPR054327">
    <property type="entry name" value="His-kinase-like_sensor"/>
</dbReference>
<dbReference type="InterPro" id="IPR029787">
    <property type="entry name" value="Nucleotide_cyclase"/>
</dbReference>
<dbReference type="Pfam" id="PF22588">
    <property type="entry name" value="dCache_1_like"/>
    <property type="match status" value="1"/>
</dbReference>
<feature type="domain" description="GGDEF" evidence="5">
    <location>
        <begin position="731"/>
        <end position="864"/>
    </location>
</feature>
<dbReference type="Pfam" id="PF13426">
    <property type="entry name" value="PAS_9"/>
    <property type="match status" value="1"/>
</dbReference>
<dbReference type="NCBIfam" id="TIGR00229">
    <property type="entry name" value="sensory_box"/>
    <property type="match status" value="3"/>
</dbReference>
<feature type="domain" description="EAL" evidence="4">
    <location>
        <begin position="873"/>
        <end position="1128"/>
    </location>
</feature>
<dbReference type="SUPFAM" id="SSF55785">
    <property type="entry name" value="PYP-like sensor domain (PAS domain)"/>
    <property type="match status" value="3"/>
</dbReference>
<dbReference type="Pfam" id="PF00563">
    <property type="entry name" value="EAL"/>
    <property type="match status" value="1"/>
</dbReference>
<dbReference type="Pfam" id="PF00990">
    <property type="entry name" value="GGDEF"/>
    <property type="match status" value="1"/>
</dbReference>
<reference evidence="6" key="1">
    <citation type="submission" date="2021-10" db="EMBL/GenBank/DDBJ databases">
        <title>The complete genome sequence of Leeia sp. TBRC 13508.</title>
        <authorList>
            <person name="Charoenyingcharoen P."/>
            <person name="Yukphan P."/>
        </authorList>
    </citation>
    <scope>NUCLEOTIDE SEQUENCE</scope>
    <source>
        <strain evidence="6">TBRC 13508</strain>
    </source>
</reference>
<dbReference type="PROSITE" id="PS50887">
    <property type="entry name" value="GGDEF"/>
    <property type="match status" value="1"/>
</dbReference>
<protein>
    <submittedName>
        <fullName evidence="6">EAL domain-containing protein</fullName>
    </submittedName>
</protein>